<keyword evidence="2" id="KW-0472">Membrane</keyword>
<gene>
    <name evidence="3" type="ORF">FEHR0123_LOCUS4937</name>
</gene>
<dbReference type="EMBL" id="HBIE01015969">
    <property type="protein sequence ID" value="CAE0310021.1"/>
    <property type="molecule type" value="Transcribed_RNA"/>
</dbReference>
<evidence type="ECO:0000256" key="2">
    <source>
        <dbReference type="SAM" id="Phobius"/>
    </source>
</evidence>
<organism evidence="3">
    <name type="scientific">Favella ehrenbergii</name>
    <dbReference type="NCBI Taxonomy" id="182087"/>
    <lineage>
        <taxon>Eukaryota</taxon>
        <taxon>Sar</taxon>
        <taxon>Alveolata</taxon>
        <taxon>Ciliophora</taxon>
        <taxon>Intramacronucleata</taxon>
        <taxon>Spirotrichea</taxon>
        <taxon>Choreotrichia</taxon>
        <taxon>Tintinnida</taxon>
        <taxon>Xystonellidae</taxon>
        <taxon>Favella</taxon>
    </lineage>
</organism>
<feature type="transmembrane region" description="Helical" evidence="2">
    <location>
        <begin position="99"/>
        <end position="118"/>
    </location>
</feature>
<feature type="transmembrane region" description="Helical" evidence="2">
    <location>
        <begin position="72"/>
        <end position="93"/>
    </location>
</feature>
<feature type="transmembrane region" description="Helical" evidence="2">
    <location>
        <begin position="12"/>
        <end position="31"/>
    </location>
</feature>
<proteinExistence type="predicted"/>
<keyword evidence="2" id="KW-0812">Transmembrane</keyword>
<name>A0A7S3HZX4_9SPIT</name>
<protein>
    <submittedName>
        <fullName evidence="3">Uncharacterized protein</fullName>
    </submittedName>
</protein>
<reference evidence="3" key="1">
    <citation type="submission" date="2021-01" db="EMBL/GenBank/DDBJ databases">
        <authorList>
            <person name="Corre E."/>
            <person name="Pelletier E."/>
            <person name="Niang G."/>
            <person name="Scheremetjew M."/>
            <person name="Finn R."/>
            <person name="Kale V."/>
            <person name="Holt S."/>
            <person name="Cochrane G."/>
            <person name="Meng A."/>
            <person name="Brown T."/>
            <person name="Cohen L."/>
        </authorList>
    </citation>
    <scope>NUCLEOTIDE SEQUENCE</scope>
    <source>
        <strain evidence="3">Fehren 1</strain>
    </source>
</reference>
<sequence>MDLSNLAMLSSSSANMKLFGVALMWALSGFLEGFRWRKDLTISTTKTEYYAGGKVGTNGTNYWKQTAALRNYVALGAGGVLACTSLLAALGIAVPINGLAWMFVGLISTLAFMVIDIYRLIGYDSYYSDATSTTAATALAGKSAMSLLLSDALYDAAINAASMVQIYGAMEGFYYGLWNAMSLEDQEKKIEEWEETIGMAAEEVAEERASLNGEASGKEKAEEGEEEEGAEKDAEEEGDAKEGDEEAAEGEADEDEK</sequence>
<feature type="region of interest" description="Disordered" evidence="1">
    <location>
        <begin position="203"/>
        <end position="257"/>
    </location>
</feature>
<feature type="compositionally biased region" description="Acidic residues" evidence="1">
    <location>
        <begin position="222"/>
        <end position="257"/>
    </location>
</feature>
<evidence type="ECO:0000256" key="1">
    <source>
        <dbReference type="SAM" id="MobiDB-lite"/>
    </source>
</evidence>
<evidence type="ECO:0000313" key="3">
    <source>
        <dbReference type="EMBL" id="CAE0310021.1"/>
    </source>
</evidence>
<accession>A0A7S3HZX4</accession>
<dbReference type="AlphaFoldDB" id="A0A7S3HZX4"/>
<keyword evidence="2" id="KW-1133">Transmembrane helix</keyword>